<dbReference type="InterPro" id="IPR025638">
    <property type="entry name" value="DUF4336"/>
</dbReference>
<evidence type="ECO:0000256" key="1">
    <source>
        <dbReference type="SAM" id="MobiDB-lite"/>
    </source>
</evidence>
<dbReference type="PANTHER" id="PTHR33835">
    <property type="entry name" value="YALI0C07656P"/>
    <property type="match status" value="1"/>
</dbReference>
<evidence type="ECO:0000313" key="3">
    <source>
        <dbReference type="Proteomes" id="UP001151760"/>
    </source>
</evidence>
<organism evidence="2 3">
    <name type="scientific">Tanacetum coccineum</name>
    <dbReference type="NCBI Taxonomy" id="301880"/>
    <lineage>
        <taxon>Eukaryota</taxon>
        <taxon>Viridiplantae</taxon>
        <taxon>Streptophyta</taxon>
        <taxon>Embryophyta</taxon>
        <taxon>Tracheophyta</taxon>
        <taxon>Spermatophyta</taxon>
        <taxon>Magnoliopsida</taxon>
        <taxon>eudicotyledons</taxon>
        <taxon>Gunneridae</taxon>
        <taxon>Pentapetalae</taxon>
        <taxon>asterids</taxon>
        <taxon>campanulids</taxon>
        <taxon>Asterales</taxon>
        <taxon>Asteraceae</taxon>
        <taxon>Asteroideae</taxon>
        <taxon>Anthemideae</taxon>
        <taxon>Anthemidinae</taxon>
        <taxon>Tanacetum</taxon>
    </lineage>
</organism>
<keyword evidence="2" id="KW-0436">Ligase</keyword>
<comment type="caution">
    <text evidence="2">The sequence shown here is derived from an EMBL/GenBank/DDBJ whole genome shotgun (WGS) entry which is preliminary data.</text>
</comment>
<protein>
    <submittedName>
        <fullName evidence="2">Lysine--tRNA ligase</fullName>
    </submittedName>
</protein>
<dbReference type="EMBL" id="BQNB010016059">
    <property type="protein sequence ID" value="GJT47343.1"/>
    <property type="molecule type" value="Genomic_DNA"/>
</dbReference>
<proteinExistence type="predicted"/>
<accession>A0ABQ5E8W3</accession>
<dbReference type="PANTHER" id="PTHR33835:SF2">
    <property type="entry name" value="LYSINE-TRNA LIGASE"/>
    <property type="match status" value="1"/>
</dbReference>
<dbReference type="GO" id="GO:0016874">
    <property type="term" value="F:ligase activity"/>
    <property type="evidence" value="ECO:0007669"/>
    <property type="project" value="UniProtKB-KW"/>
</dbReference>
<feature type="region of interest" description="Disordered" evidence="1">
    <location>
        <begin position="1"/>
        <end position="20"/>
    </location>
</feature>
<evidence type="ECO:0000313" key="2">
    <source>
        <dbReference type="EMBL" id="GJT47343.1"/>
    </source>
</evidence>
<dbReference type="Pfam" id="PF14234">
    <property type="entry name" value="DUF4336"/>
    <property type="match status" value="1"/>
</dbReference>
<keyword evidence="3" id="KW-1185">Reference proteome</keyword>
<reference evidence="2" key="2">
    <citation type="submission" date="2022-01" db="EMBL/GenBank/DDBJ databases">
        <authorList>
            <person name="Yamashiro T."/>
            <person name="Shiraishi A."/>
            <person name="Satake H."/>
            <person name="Nakayama K."/>
        </authorList>
    </citation>
    <scope>NUCLEOTIDE SEQUENCE</scope>
</reference>
<sequence length="96" mass="10846">MRTRGHKGRDGGVGPQTQDGSVVALSSGCIWLFEQEQAFRFSIVSINVRMTLIKLKSGGLWVHAPIAPIKEYIQFSELLGHEDTRSDYIKEFFYKA</sequence>
<reference evidence="2" key="1">
    <citation type="journal article" date="2022" name="Int. J. Mol. Sci.">
        <title>Draft Genome of Tanacetum Coccineum: Genomic Comparison of Closely Related Tanacetum-Family Plants.</title>
        <authorList>
            <person name="Yamashiro T."/>
            <person name="Shiraishi A."/>
            <person name="Nakayama K."/>
            <person name="Satake H."/>
        </authorList>
    </citation>
    <scope>NUCLEOTIDE SEQUENCE</scope>
</reference>
<name>A0ABQ5E8W3_9ASTR</name>
<dbReference type="Proteomes" id="UP001151760">
    <property type="component" value="Unassembled WGS sequence"/>
</dbReference>
<gene>
    <name evidence="2" type="ORF">Tco_0956058</name>
</gene>